<sequence length="35" mass="4041">MIHKNNGHLPMHYYISDTRCEQAAVFIHAAFADHT</sequence>
<dbReference type="EMBL" id="FNOU01000008">
    <property type="protein sequence ID" value="SDX80971.1"/>
    <property type="molecule type" value="Genomic_DNA"/>
</dbReference>
<dbReference type="Proteomes" id="UP000199652">
    <property type="component" value="Unassembled WGS sequence"/>
</dbReference>
<evidence type="ECO:0000313" key="1">
    <source>
        <dbReference type="EMBL" id="SDX80971.1"/>
    </source>
</evidence>
<evidence type="ECO:0000313" key="2">
    <source>
        <dbReference type="Proteomes" id="UP000199652"/>
    </source>
</evidence>
<protein>
    <submittedName>
        <fullName evidence="1">Uncharacterized protein</fullName>
    </submittedName>
</protein>
<accession>A0A1H3EQH4</accession>
<reference evidence="2" key="1">
    <citation type="submission" date="2016-10" db="EMBL/GenBank/DDBJ databases">
        <authorList>
            <person name="Varghese N."/>
            <person name="Submissions S."/>
        </authorList>
    </citation>
    <scope>NUCLEOTIDE SEQUENCE [LARGE SCALE GENOMIC DNA]</scope>
    <source>
        <strain evidence="2">VPI 5359</strain>
    </source>
</reference>
<gene>
    <name evidence="1" type="ORF">SAMN04488579_1084</name>
</gene>
<dbReference type="STRING" id="1528.SAMN04488579_1084"/>
<keyword evidence="2" id="KW-1185">Reference proteome</keyword>
<dbReference type="AlphaFoldDB" id="A0A1H3EQH4"/>
<name>A0A1H3EQH4_EUBBA</name>
<proteinExistence type="predicted"/>
<organism evidence="1 2">
    <name type="scientific">Eubacterium barkeri</name>
    <name type="common">Clostridium barkeri</name>
    <dbReference type="NCBI Taxonomy" id="1528"/>
    <lineage>
        <taxon>Bacteria</taxon>
        <taxon>Bacillati</taxon>
        <taxon>Bacillota</taxon>
        <taxon>Clostridia</taxon>
        <taxon>Eubacteriales</taxon>
        <taxon>Eubacteriaceae</taxon>
        <taxon>Eubacterium</taxon>
    </lineage>
</organism>